<evidence type="ECO:0000256" key="1">
    <source>
        <dbReference type="SAM" id="Phobius"/>
    </source>
</evidence>
<proteinExistence type="predicted"/>
<dbReference type="AlphaFoldDB" id="A0A6G3MDL9"/>
<feature type="transmembrane region" description="Helical" evidence="1">
    <location>
        <begin position="402"/>
        <end position="425"/>
    </location>
</feature>
<reference evidence="2" key="1">
    <citation type="submission" date="2018-11" db="EMBL/GenBank/DDBJ databases">
        <title>Henneguya salminicola genome and transcriptome.</title>
        <authorList>
            <person name="Yahalomi D."/>
            <person name="Atkinson S.D."/>
            <person name="Neuhof M."/>
            <person name="Chang E.S."/>
            <person name="Philippe H."/>
            <person name="Cartwright P."/>
            <person name="Bartholomew J.L."/>
            <person name="Huchon D."/>
        </authorList>
    </citation>
    <scope>NUCLEOTIDE SEQUENCE</scope>
    <source>
        <strain evidence="2">Hz1</strain>
        <tissue evidence="2">Whole</tissue>
    </source>
</reference>
<feature type="transmembrane region" description="Helical" evidence="1">
    <location>
        <begin position="339"/>
        <end position="357"/>
    </location>
</feature>
<feature type="transmembrane region" description="Helical" evidence="1">
    <location>
        <begin position="186"/>
        <end position="211"/>
    </location>
</feature>
<feature type="transmembrane region" description="Helical" evidence="1">
    <location>
        <begin position="274"/>
        <end position="292"/>
    </location>
</feature>
<organism evidence="2">
    <name type="scientific">Henneguya salminicola</name>
    <name type="common">Myxosporean</name>
    <dbReference type="NCBI Taxonomy" id="69463"/>
    <lineage>
        <taxon>Eukaryota</taxon>
        <taxon>Metazoa</taxon>
        <taxon>Cnidaria</taxon>
        <taxon>Myxozoa</taxon>
        <taxon>Myxosporea</taxon>
        <taxon>Bivalvulida</taxon>
        <taxon>Platysporina</taxon>
        <taxon>Myxobolidae</taxon>
        <taxon>Henneguya</taxon>
    </lineage>
</organism>
<evidence type="ECO:0000313" key="2">
    <source>
        <dbReference type="EMBL" id="NDJ92145.1"/>
    </source>
</evidence>
<keyword evidence="1" id="KW-0812">Transmembrane</keyword>
<feature type="transmembrane region" description="Helical" evidence="1">
    <location>
        <begin position="369"/>
        <end position="393"/>
    </location>
</feature>
<accession>A0A6G3MDL9</accession>
<keyword evidence="1" id="KW-0472">Membrane</keyword>
<keyword evidence="1" id="KW-1133">Transmembrane helix</keyword>
<sequence length="455" mass="54042">MLIFLILEIIAYGFVLHKGSYLRNASRVIEILSIIQLIISLIPTRFLTKYTVAAILIPLRLLIIINGFFVVYRIKIIRIFTLKMISLIYSSRYFFVVLFISHIVMSIIGLYAINESKYYCSDIHAPIHHCRGYYFIYDDVKDGNIILTPRKIKPSSLDYDNIYNSFNSIMALRYFSLSDFYSFKKLFIISTNFSQQTITTLLIFIFIFTFLREAIIRPTQWAIFFYLNPDMTKNTFKIEYDEYDYLDLFMKNMLKTIPTNERDFKLHRLITSNIYKLANFSFNFLFLCLSVWQNSDKFLVISLFSKICYLLIHCVYISIVLIIECLLFKKNVYKRAYPYLCACLYLGCFGEIFIQLLEKCGTNSLKYVFIFRILQIFGQFKIFLNFDIFGILFMEIIKFSKIIFILIVICSFLFYIFLIMGTSMFHNIAQDSNSYINEYQNFLYFGATFMTILRY</sequence>
<name>A0A6G3MDL9_HENSL</name>
<protein>
    <submittedName>
        <fullName evidence="2">Voltage-dependent L-type calcium channel subunit alpha-1C (Trinotate prediction)</fullName>
    </submittedName>
</protein>
<feature type="transmembrane region" description="Helical" evidence="1">
    <location>
        <begin position="298"/>
        <end position="327"/>
    </location>
</feature>
<feature type="transmembrane region" description="Helical" evidence="1">
    <location>
        <begin position="52"/>
        <end position="72"/>
    </location>
</feature>
<dbReference type="EMBL" id="GHBP01000122">
    <property type="protein sequence ID" value="NDJ92145.1"/>
    <property type="molecule type" value="Transcribed_RNA"/>
</dbReference>
<feature type="transmembrane region" description="Helical" evidence="1">
    <location>
        <begin position="93"/>
        <end position="113"/>
    </location>
</feature>